<dbReference type="AlphaFoldDB" id="A0A7C2AEQ8"/>
<evidence type="ECO:0000313" key="2">
    <source>
        <dbReference type="EMBL" id="HEC68493.1"/>
    </source>
</evidence>
<dbReference type="InterPro" id="IPR035093">
    <property type="entry name" value="RelE/ParE_toxin_dom_sf"/>
</dbReference>
<dbReference type="Proteomes" id="UP000885738">
    <property type="component" value="Unassembled WGS sequence"/>
</dbReference>
<protein>
    <submittedName>
        <fullName evidence="2">Type II toxin-antitoxin system RelE/ParE family toxin</fullName>
    </submittedName>
</protein>
<organism evidence="2">
    <name type="scientific">Desulfofervidus auxilii</name>
    <dbReference type="NCBI Taxonomy" id="1621989"/>
    <lineage>
        <taxon>Bacteria</taxon>
        <taxon>Pseudomonadati</taxon>
        <taxon>Thermodesulfobacteriota</taxon>
        <taxon>Candidatus Desulfofervidia</taxon>
        <taxon>Candidatus Desulfofervidales</taxon>
        <taxon>Candidatus Desulfofervidaceae</taxon>
        <taxon>Candidatus Desulfofervidus</taxon>
    </lineage>
</organism>
<proteinExistence type="predicted"/>
<dbReference type="EMBL" id="DRIH01000244">
    <property type="protein sequence ID" value="HEC68493.1"/>
    <property type="molecule type" value="Genomic_DNA"/>
</dbReference>
<dbReference type="InterPro" id="IPR007712">
    <property type="entry name" value="RelE/ParE_toxin"/>
</dbReference>
<dbReference type="Gene3D" id="3.30.2310.20">
    <property type="entry name" value="RelE-like"/>
    <property type="match status" value="1"/>
</dbReference>
<keyword evidence="1" id="KW-1277">Toxin-antitoxin system</keyword>
<accession>A0A7C2AEQ8</accession>
<gene>
    <name evidence="2" type="ORF">ENI35_06800</name>
</gene>
<evidence type="ECO:0000256" key="1">
    <source>
        <dbReference type="ARBA" id="ARBA00022649"/>
    </source>
</evidence>
<sequence>MKVHWTNTAVEHLLSIYEYISKDSPLYAQRMVDRLTRRSEQIATFLILSAKLLNT</sequence>
<dbReference type="Pfam" id="PF05016">
    <property type="entry name" value="ParE_toxin"/>
    <property type="match status" value="1"/>
</dbReference>
<reference evidence="2" key="1">
    <citation type="journal article" date="2020" name="mSystems">
        <title>Genome- and Community-Level Interaction Insights into Carbon Utilization and Element Cycling Functions of Hydrothermarchaeota in Hydrothermal Sediment.</title>
        <authorList>
            <person name="Zhou Z."/>
            <person name="Liu Y."/>
            <person name="Xu W."/>
            <person name="Pan J."/>
            <person name="Luo Z.H."/>
            <person name="Li M."/>
        </authorList>
    </citation>
    <scope>NUCLEOTIDE SEQUENCE [LARGE SCALE GENOMIC DNA]</scope>
    <source>
        <strain evidence="2">HyVt-389</strain>
    </source>
</reference>
<name>A0A7C2AEQ8_DESA2</name>
<comment type="caution">
    <text evidence="2">The sequence shown here is derived from an EMBL/GenBank/DDBJ whole genome shotgun (WGS) entry which is preliminary data.</text>
</comment>